<accession>A0A371I1E4</accession>
<evidence type="ECO:0000256" key="1">
    <source>
        <dbReference type="SAM" id="MobiDB-lite"/>
    </source>
</evidence>
<comment type="caution">
    <text evidence="2">The sequence shown here is derived from an EMBL/GenBank/DDBJ whole genome shotgun (WGS) entry which is preliminary data.</text>
</comment>
<protein>
    <submittedName>
        <fullName evidence="2">Uncharacterized protein</fullName>
    </submittedName>
</protein>
<keyword evidence="3" id="KW-1185">Reference proteome</keyword>
<dbReference type="InterPro" id="IPR012337">
    <property type="entry name" value="RNaseH-like_sf"/>
</dbReference>
<dbReference type="InterPro" id="IPR036397">
    <property type="entry name" value="RNaseH_sf"/>
</dbReference>
<feature type="region of interest" description="Disordered" evidence="1">
    <location>
        <begin position="59"/>
        <end position="78"/>
    </location>
</feature>
<sequence length="78" mass="8665">MKEKNRMLLVDGVSNQKGSNVGIILEGLDRTSNNRANYEALLLSTKLAKELETQVLTAKSNSQLVTDQVNEEYQAKDP</sequence>
<reference evidence="2" key="1">
    <citation type="submission" date="2018-05" db="EMBL/GenBank/DDBJ databases">
        <title>Draft genome of Mucuna pruriens seed.</title>
        <authorList>
            <person name="Nnadi N.E."/>
            <person name="Vos R."/>
            <person name="Hasami M.H."/>
            <person name="Devisetty U.K."/>
            <person name="Aguiy J.C."/>
        </authorList>
    </citation>
    <scope>NUCLEOTIDE SEQUENCE [LARGE SCALE GENOMIC DNA]</scope>
    <source>
        <strain evidence="2">JCA_2017</strain>
    </source>
</reference>
<dbReference type="PANTHER" id="PTHR48475:SF2">
    <property type="entry name" value="RIBONUCLEASE H"/>
    <property type="match status" value="1"/>
</dbReference>
<dbReference type="Proteomes" id="UP000257109">
    <property type="component" value="Unassembled WGS sequence"/>
</dbReference>
<gene>
    <name evidence="2" type="ORF">CR513_06862</name>
</gene>
<dbReference type="GO" id="GO:0003676">
    <property type="term" value="F:nucleic acid binding"/>
    <property type="evidence" value="ECO:0007669"/>
    <property type="project" value="InterPro"/>
</dbReference>
<name>A0A371I1E4_MUCPR</name>
<evidence type="ECO:0000313" key="3">
    <source>
        <dbReference type="Proteomes" id="UP000257109"/>
    </source>
</evidence>
<dbReference type="Gene3D" id="3.30.420.10">
    <property type="entry name" value="Ribonuclease H-like superfamily/Ribonuclease H"/>
    <property type="match status" value="1"/>
</dbReference>
<organism evidence="2 3">
    <name type="scientific">Mucuna pruriens</name>
    <name type="common">Velvet bean</name>
    <name type="synonym">Dolichos pruriens</name>
    <dbReference type="NCBI Taxonomy" id="157652"/>
    <lineage>
        <taxon>Eukaryota</taxon>
        <taxon>Viridiplantae</taxon>
        <taxon>Streptophyta</taxon>
        <taxon>Embryophyta</taxon>
        <taxon>Tracheophyta</taxon>
        <taxon>Spermatophyta</taxon>
        <taxon>Magnoliopsida</taxon>
        <taxon>eudicotyledons</taxon>
        <taxon>Gunneridae</taxon>
        <taxon>Pentapetalae</taxon>
        <taxon>rosids</taxon>
        <taxon>fabids</taxon>
        <taxon>Fabales</taxon>
        <taxon>Fabaceae</taxon>
        <taxon>Papilionoideae</taxon>
        <taxon>50 kb inversion clade</taxon>
        <taxon>NPAAA clade</taxon>
        <taxon>indigoferoid/millettioid clade</taxon>
        <taxon>Phaseoleae</taxon>
        <taxon>Mucuna</taxon>
    </lineage>
</organism>
<dbReference type="PANTHER" id="PTHR48475">
    <property type="entry name" value="RIBONUCLEASE H"/>
    <property type="match status" value="1"/>
</dbReference>
<dbReference type="SUPFAM" id="SSF53098">
    <property type="entry name" value="Ribonuclease H-like"/>
    <property type="match status" value="1"/>
</dbReference>
<dbReference type="EMBL" id="QJKJ01001192">
    <property type="protein sequence ID" value="RDY08856.1"/>
    <property type="molecule type" value="Genomic_DNA"/>
</dbReference>
<feature type="non-terminal residue" evidence="2">
    <location>
        <position position="1"/>
    </location>
</feature>
<dbReference type="AlphaFoldDB" id="A0A371I1E4"/>
<feature type="compositionally biased region" description="Polar residues" evidence="1">
    <location>
        <begin position="59"/>
        <end position="68"/>
    </location>
</feature>
<evidence type="ECO:0000313" key="2">
    <source>
        <dbReference type="EMBL" id="RDY08856.1"/>
    </source>
</evidence>
<dbReference type="OrthoDB" id="1730596at2759"/>
<proteinExistence type="predicted"/>